<dbReference type="Gene3D" id="3.10.180.10">
    <property type="entry name" value="2,3-Dihydroxybiphenyl 1,2-Dioxygenase, domain 1"/>
    <property type="match status" value="1"/>
</dbReference>
<dbReference type="PROSITE" id="PS51819">
    <property type="entry name" value="VOC"/>
    <property type="match status" value="1"/>
</dbReference>
<dbReference type="EMBL" id="CAFBQH010000121">
    <property type="protein sequence ID" value="CAB5056299.1"/>
    <property type="molecule type" value="Genomic_DNA"/>
</dbReference>
<evidence type="ECO:0000259" key="1">
    <source>
        <dbReference type="PROSITE" id="PS51819"/>
    </source>
</evidence>
<dbReference type="InterPro" id="IPR037523">
    <property type="entry name" value="VOC_core"/>
</dbReference>
<feature type="domain" description="VOC" evidence="1">
    <location>
        <begin position="2"/>
        <end position="138"/>
    </location>
</feature>
<dbReference type="InterPro" id="IPR029068">
    <property type="entry name" value="Glyas_Bleomycin-R_OHBP_Dase"/>
</dbReference>
<sequence>MGFHHVALATKDLQATHHFYTEVMGFSLVKTVIGPVPGSPEGWARHVFYDTGSTGMIAFWDLHDAQWADGYPTDINKQAGLPGWVNHFAYFAPSREFLDERRKNWTDHGHMVAEVNHEFCVSIYTSDPDGNTVEFCLDIREFTNEEKVEALALLGHKHPPMDKDAKITIHPPTNVAVAH</sequence>
<dbReference type="SUPFAM" id="SSF54593">
    <property type="entry name" value="Glyoxalase/Bleomycin resistance protein/Dihydroxybiphenyl dioxygenase"/>
    <property type="match status" value="1"/>
</dbReference>
<dbReference type="EMBL" id="CAEZZL010000093">
    <property type="protein sequence ID" value="CAB4766330.1"/>
    <property type="molecule type" value="Genomic_DNA"/>
</dbReference>
<name>A0A6J6V2F6_9ZZZZ</name>
<accession>A0A6J6V2F6</accession>
<dbReference type="AlphaFoldDB" id="A0A6J6V2F6"/>
<proteinExistence type="predicted"/>
<dbReference type="Pfam" id="PF00903">
    <property type="entry name" value="Glyoxalase"/>
    <property type="match status" value="1"/>
</dbReference>
<gene>
    <name evidence="2" type="ORF">UFOPK2870_01051</name>
    <name evidence="3" type="ORF">UFOPK4293_01484</name>
</gene>
<protein>
    <submittedName>
        <fullName evidence="2">Unannotated protein</fullName>
    </submittedName>
</protein>
<evidence type="ECO:0000313" key="3">
    <source>
        <dbReference type="EMBL" id="CAB5056299.1"/>
    </source>
</evidence>
<evidence type="ECO:0000313" key="2">
    <source>
        <dbReference type="EMBL" id="CAB4766330.1"/>
    </source>
</evidence>
<dbReference type="InterPro" id="IPR004360">
    <property type="entry name" value="Glyas_Fos-R_dOase_dom"/>
</dbReference>
<organism evidence="2">
    <name type="scientific">freshwater metagenome</name>
    <dbReference type="NCBI Taxonomy" id="449393"/>
    <lineage>
        <taxon>unclassified sequences</taxon>
        <taxon>metagenomes</taxon>
        <taxon>ecological metagenomes</taxon>
    </lineage>
</organism>
<reference evidence="2" key="1">
    <citation type="submission" date="2020-05" db="EMBL/GenBank/DDBJ databases">
        <authorList>
            <person name="Chiriac C."/>
            <person name="Salcher M."/>
            <person name="Ghai R."/>
            <person name="Kavagutti S V."/>
        </authorList>
    </citation>
    <scope>NUCLEOTIDE SEQUENCE</scope>
</reference>
<dbReference type="CDD" id="cd06587">
    <property type="entry name" value="VOC"/>
    <property type="match status" value="1"/>
</dbReference>